<evidence type="ECO:0000256" key="9">
    <source>
        <dbReference type="HAMAP-Rule" id="MF_01023"/>
    </source>
</evidence>
<accession>A0A1C3P1T9</accession>
<dbReference type="CDD" id="cd00609">
    <property type="entry name" value="AAT_like"/>
    <property type="match status" value="1"/>
</dbReference>
<dbReference type="UniPathway" id="UPA00031">
    <property type="reaction ID" value="UER00012"/>
</dbReference>
<dbReference type="HAMAP" id="MF_01023">
    <property type="entry name" value="HisC_aminotrans_2"/>
    <property type="match status" value="1"/>
</dbReference>
<dbReference type="EMBL" id="FLUV01001643">
    <property type="protein sequence ID" value="SBW23761.1"/>
    <property type="molecule type" value="Genomic_DNA"/>
</dbReference>
<feature type="region of interest" description="Disordered" evidence="10">
    <location>
        <begin position="397"/>
        <end position="438"/>
    </location>
</feature>
<feature type="domain" description="Aminotransferase class I/classII large" evidence="11">
    <location>
        <begin position="52"/>
        <end position="380"/>
    </location>
</feature>
<dbReference type="PROSITE" id="PS00599">
    <property type="entry name" value="AA_TRANSFER_CLASS_2"/>
    <property type="match status" value="1"/>
</dbReference>
<keyword evidence="8 9" id="KW-0368">Histidine biosynthesis</keyword>
<keyword evidence="4 9" id="KW-0032">Aminotransferase</keyword>
<feature type="compositionally biased region" description="Gly residues" evidence="10">
    <location>
        <begin position="411"/>
        <end position="423"/>
    </location>
</feature>
<comment type="catalytic activity">
    <reaction evidence="9">
        <text>L-histidinol phosphate + 2-oxoglutarate = 3-(imidazol-4-yl)-2-oxopropyl phosphate + L-glutamate</text>
        <dbReference type="Rhea" id="RHEA:23744"/>
        <dbReference type="ChEBI" id="CHEBI:16810"/>
        <dbReference type="ChEBI" id="CHEBI:29985"/>
        <dbReference type="ChEBI" id="CHEBI:57766"/>
        <dbReference type="ChEBI" id="CHEBI:57980"/>
        <dbReference type="EC" id="2.6.1.9"/>
    </reaction>
</comment>
<evidence type="ECO:0000256" key="2">
    <source>
        <dbReference type="ARBA" id="ARBA00007970"/>
    </source>
</evidence>
<dbReference type="GO" id="GO:0030170">
    <property type="term" value="F:pyridoxal phosphate binding"/>
    <property type="evidence" value="ECO:0007669"/>
    <property type="project" value="InterPro"/>
</dbReference>
<dbReference type="InterPro" id="IPR004839">
    <property type="entry name" value="Aminotransferase_I/II_large"/>
</dbReference>
<organism evidence="12 13">
    <name type="scientific">Candidatus Protofrankia californiensis</name>
    <dbReference type="NCBI Taxonomy" id="1839754"/>
    <lineage>
        <taxon>Bacteria</taxon>
        <taxon>Bacillati</taxon>
        <taxon>Actinomycetota</taxon>
        <taxon>Actinomycetes</taxon>
        <taxon>Frankiales</taxon>
        <taxon>Frankiaceae</taxon>
        <taxon>Protofrankia</taxon>
    </lineage>
</organism>
<evidence type="ECO:0000259" key="11">
    <source>
        <dbReference type="Pfam" id="PF00155"/>
    </source>
</evidence>
<keyword evidence="5 9" id="KW-0028">Amino-acid biosynthesis</keyword>
<comment type="subunit">
    <text evidence="3 9">Homodimer.</text>
</comment>
<evidence type="ECO:0000256" key="10">
    <source>
        <dbReference type="SAM" id="MobiDB-lite"/>
    </source>
</evidence>
<dbReference type="NCBIfam" id="TIGR01141">
    <property type="entry name" value="hisC"/>
    <property type="match status" value="1"/>
</dbReference>
<sequence length="438" mass="45385">MTTTGSDLAAGVRPTPEGRGRSVRSPTLDELPLRDDLRGMVPYGAPQLDVPVLLNTNENPYPPSAGLVDALGKAATLAATEANRYPDRQAEALRADLAYYLTPDAGFGLRTDQVWAANGSNEVLQQLCQAFGGPGRVALGYEPSYSMHRLIAVATATGWVGERREPDFTLDPSAVAEAIHRHRPSLVFLTSPNNPTGTALPVEVVVAACAAVGETGTGMVVVDEAYAEFRRAGVPSALTLLPSQPRLVVARTMSKAFALAGARIGYLAAHPAVIDALQLVRLPYHLSTFTQAVARTALAHADELLATVEAVKAQRDRLVAELAGLGCAVAPSDANFVLFGRFTDQRTAWQGLLDAGVLVRDVGLPGWLRVTAGLPGEVDTFLAATRALLAEGTATLASPADASGAPAPGGQASGGQTPGGQVPGGQTPAAQLPDTGKG</sequence>
<dbReference type="InterPro" id="IPR015424">
    <property type="entry name" value="PyrdxlP-dep_Trfase"/>
</dbReference>
<dbReference type="SUPFAM" id="SSF53383">
    <property type="entry name" value="PLP-dependent transferases"/>
    <property type="match status" value="1"/>
</dbReference>
<evidence type="ECO:0000256" key="3">
    <source>
        <dbReference type="ARBA" id="ARBA00011738"/>
    </source>
</evidence>
<dbReference type="InterPro" id="IPR015422">
    <property type="entry name" value="PyrdxlP-dep_Trfase_small"/>
</dbReference>
<dbReference type="NCBIfam" id="NF002877">
    <property type="entry name" value="PRK03317.1"/>
    <property type="match status" value="1"/>
</dbReference>
<dbReference type="PANTHER" id="PTHR42885">
    <property type="entry name" value="HISTIDINOL-PHOSPHATE AMINOTRANSFERASE-RELATED"/>
    <property type="match status" value="1"/>
</dbReference>
<feature type="region of interest" description="Disordered" evidence="10">
    <location>
        <begin position="1"/>
        <end position="27"/>
    </location>
</feature>
<proteinExistence type="inferred from homology"/>
<protein>
    <recommendedName>
        <fullName evidence="9">Histidinol-phosphate aminotransferase</fullName>
        <ecNumber evidence="9">2.6.1.9</ecNumber>
    </recommendedName>
    <alternativeName>
        <fullName evidence="9">Imidazole acetol-phosphate transaminase</fullName>
    </alternativeName>
</protein>
<evidence type="ECO:0000313" key="13">
    <source>
        <dbReference type="Proteomes" id="UP000199013"/>
    </source>
</evidence>
<reference evidence="13" key="1">
    <citation type="submission" date="2016-02" db="EMBL/GenBank/DDBJ databases">
        <authorList>
            <person name="Wibberg D."/>
        </authorList>
    </citation>
    <scope>NUCLEOTIDE SEQUENCE [LARGE SCALE GENOMIC DNA]</scope>
</reference>
<evidence type="ECO:0000256" key="4">
    <source>
        <dbReference type="ARBA" id="ARBA00022576"/>
    </source>
</evidence>
<dbReference type="EC" id="2.6.1.9" evidence="9"/>
<keyword evidence="7 9" id="KW-0663">Pyridoxal phosphate</keyword>
<dbReference type="InterPro" id="IPR005861">
    <property type="entry name" value="HisP_aminotrans"/>
</dbReference>
<evidence type="ECO:0000256" key="6">
    <source>
        <dbReference type="ARBA" id="ARBA00022679"/>
    </source>
</evidence>
<dbReference type="Proteomes" id="UP000199013">
    <property type="component" value="Unassembled WGS sequence"/>
</dbReference>
<dbReference type="AlphaFoldDB" id="A0A1C3P1T9"/>
<evidence type="ECO:0000256" key="8">
    <source>
        <dbReference type="ARBA" id="ARBA00023102"/>
    </source>
</evidence>
<dbReference type="InterPro" id="IPR001917">
    <property type="entry name" value="Aminotrans_II_pyridoxalP_BS"/>
</dbReference>
<name>A0A1C3P1T9_9ACTN</name>
<comment type="cofactor">
    <cofactor evidence="1 9">
        <name>pyridoxal 5'-phosphate</name>
        <dbReference type="ChEBI" id="CHEBI:597326"/>
    </cofactor>
</comment>
<evidence type="ECO:0000313" key="12">
    <source>
        <dbReference type="EMBL" id="SBW23761.1"/>
    </source>
</evidence>
<dbReference type="Gene3D" id="3.40.640.10">
    <property type="entry name" value="Type I PLP-dependent aspartate aminotransferase-like (Major domain)"/>
    <property type="match status" value="1"/>
</dbReference>
<dbReference type="GO" id="GO:0004400">
    <property type="term" value="F:histidinol-phosphate transaminase activity"/>
    <property type="evidence" value="ECO:0007669"/>
    <property type="project" value="UniProtKB-UniRule"/>
</dbReference>
<dbReference type="Pfam" id="PF00155">
    <property type="entry name" value="Aminotran_1_2"/>
    <property type="match status" value="1"/>
</dbReference>
<evidence type="ECO:0000256" key="1">
    <source>
        <dbReference type="ARBA" id="ARBA00001933"/>
    </source>
</evidence>
<comment type="pathway">
    <text evidence="9">Amino-acid biosynthesis; L-histidine biosynthesis; L-histidine from 5-phospho-alpha-D-ribose 1-diphosphate: step 7/9.</text>
</comment>
<feature type="compositionally biased region" description="Low complexity" evidence="10">
    <location>
        <begin position="397"/>
        <end position="410"/>
    </location>
</feature>
<gene>
    <name evidence="9 12" type="primary">hisC</name>
    <name evidence="12" type="ORF">FDG2_3907</name>
</gene>
<dbReference type="GO" id="GO:0000105">
    <property type="term" value="P:L-histidine biosynthetic process"/>
    <property type="evidence" value="ECO:0007669"/>
    <property type="project" value="UniProtKB-UniRule"/>
</dbReference>
<dbReference type="Gene3D" id="3.90.1150.10">
    <property type="entry name" value="Aspartate Aminotransferase, domain 1"/>
    <property type="match status" value="1"/>
</dbReference>
<comment type="similarity">
    <text evidence="2 9">Belongs to the class-II pyridoxal-phosphate-dependent aminotransferase family. Histidinol-phosphate aminotransferase subfamily.</text>
</comment>
<evidence type="ECO:0000256" key="7">
    <source>
        <dbReference type="ARBA" id="ARBA00022898"/>
    </source>
</evidence>
<feature type="modified residue" description="N6-(pyridoxal phosphate)lysine" evidence="9">
    <location>
        <position position="255"/>
    </location>
</feature>
<dbReference type="InterPro" id="IPR015421">
    <property type="entry name" value="PyrdxlP-dep_Trfase_major"/>
</dbReference>
<dbReference type="PANTHER" id="PTHR42885:SF2">
    <property type="entry name" value="HISTIDINOL-PHOSPHATE AMINOTRANSFERASE"/>
    <property type="match status" value="1"/>
</dbReference>
<keyword evidence="6 9" id="KW-0808">Transferase</keyword>
<keyword evidence="13" id="KW-1185">Reference proteome</keyword>
<evidence type="ECO:0000256" key="5">
    <source>
        <dbReference type="ARBA" id="ARBA00022605"/>
    </source>
</evidence>